<sequence>MNPYTKIISIGLVLLFAFSSTQTFALNKIEKEVGQPIVGFMPFFRSIGSEVIESSNVITSEGKATKAIAVGAKIQVPSHLYQYKDTSPSPLFDIWDKDIDVFAASGNTIIQNIPMEPSKLTQLRWFIIEAQPGYKFADESDKEGEVIEFWTDETIREVKEITDTQFVDYTADNKNSKVLIVPEAAIGYRIGFWILPETENGVPSTGKLVKVFDLGKFFSQPEHVNPGPAVPDMDEKCIEKLCGSPKNDNPNGGGGVVPGDEWIVNIYDEETNKILDATSQLKVNHNYYATIRIRDKKNLTNLSEAYRDPTPGELLTLNWYVYDLTSGEPKASYKATDPNSRVNNDAGTVTIGGETFKKYAFKTQEVNSDAAAELQILGPNYSEQGFGLGIQLTIIP</sequence>
<name>A0ABV6C6Z2_9GAMM</name>
<proteinExistence type="predicted"/>
<dbReference type="RefSeq" id="WP_385875640.1">
    <property type="nucleotide sequence ID" value="NZ_JBHLXE010000013.1"/>
</dbReference>
<feature type="chain" id="PRO_5047419956" evidence="1">
    <location>
        <begin position="26"/>
        <end position="396"/>
    </location>
</feature>
<evidence type="ECO:0000256" key="1">
    <source>
        <dbReference type="SAM" id="SignalP"/>
    </source>
</evidence>
<reference evidence="2 3" key="1">
    <citation type="submission" date="2024-09" db="EMBL/GenBank/DDBJ databases">
        <authorList>
            <person name="Sun Q."/>
            <person name="Mori K."/>
        </authorList>
    </citation>
    <scope>NUCLEOTIDE SEQUENCE [LARGE SCALE GENOMIC DNA]</scope>
    <source>
        <strain evidence="2 3">CCM 8545</strain>
    </source>
</reference>
<dbReference type="Proteomes" id="UP001589758">
    <property type="component" value="Unassembled WGS sequence"/>
</dbReference>
<feature type="signal peptide" evidence="1">
    <location>
        <begin position="1"/>
        <end position="25"/>
    </location>
</feature>
<keyword evidence="3" id="KW-1185">Reference proteome</keyword>
<dbReference type="EMBL" id="JBHLXE010000013">
    <property type="protein sequence ID" value="MFC0178739.1"/>
    <property type="molecule type" value="Genomic_DNA"/>
</dbReference>
<comment type="caution">
    <text evidence="2">The sequence shown here is derived from an EMBL/GenBank/DDBJ whole genome shotgun (WGS) entry which is preliminary data.</text>
</comment>
<organism evidence="2 3">
    <name type="scientific">Thorsellia kenyensis</name>
    <dbReference type="NCBI Taxonomy" id="1549888"/>
    <lineage>
        <taxon>Bacteria</taxon>
        <taxon>Pseudomonadati</taxon>
        <taxon>Pseudomonadota</taxon>
        <taxon>Gammaproteobacteria</taxon>
        <taxon>Enterobacterales</taxon>
        <taxon>Thorselliaceae</taxon>
        <taxon>Thorsellia</taxon>
    </lineage>
</organism>
<keyword evidence="1" id="KW-0732">Signal</keyword>
<evidence type="ECO:0000313" key="2">
    <source>
        <dbReference type="EMBL" id="MFC0178739.1"/>
    </source>
</evidence>
<accession>A0ABV6C6Z2</accession>
<evidence type="ECO:0000313" key="3">
    <source>
        <dbReference type="Proteomes" id="UP001589758"/>
    </source>
</evidence>
<protein>
    <submittedName>
        <fullName evidence="2">Uncharacterized protein</fullName>
    </submittedName>
</protein>
<gene>
    <name evidence="2" type="ORF">ACFFIT_01270</name>
</gene>